<organism evidence="1 2">
    <name type="scientific">Ruminiclostridium sufflavum DSM 19573</name>
    <dbReference type="NCBI Taxonomy" id="1121337"/>
    <lineage>
        <taxon>Bacteria</taxon>
        <taxon>Bacillati</taxon>
        <taxon>Bacillota</taxon>
        <taxon>Clostridia</taxon>
        <taxon>Eubacteriales</taxon>
        <taxon>Oscillospiraceae</taxon>
        <taxon>Ruminiclostridium</taxon>
    </lineage>
</organism>
<dbReference type="InterPro" id="IPR014710">
    <property type="entry name" value="RmlC-like_jellyroll"/>
</dbReference>
<keyword evidence="2" id="KW-1185">Reference proteome</keyword>
<comment type="caution">
    <text evidence="1">The sequence shown here is derived from an EMBL/GenBank/DDBJ whole genome shotgun (WGS) entry which is preliminary data.</text>
</comment>
<proteinExistence type="predicted"/>
<reference evidence="1 2" key="1">
    <citation type="submission" date="2018-06" db="EMBL/GenBank/DDBJ databases">
        <title>Genomic Encyclopedia of Type Strains, Phase I: the one thousand microbial genomes (KMG-I) project.</title>
        <authorList>
            <person name="Kyrpides N."/>
        </authorList>
    </citation>
    <scope>NUCLEOTIDE SEQUENCE [LARGE SCALE GENOMIC DNA]</scope>
    <source>
        <strain evidence="1 2">DSM 19573</strain>
    </source>
</reference>
<dbReference type="Proteomes" id="UP000248132">
    <property type="component" value="Unassembled WGS sequence"/>
</dbReference>
<protein>
    <recommendedName>
        <fullName evidence="3">AraC-like protein</fullName>
    </recommendedName>
</protein>
<evidence type="ECO:0000313" key="2">
    <source>
        <dbReference type="Proteomes" id="UP000248132"/>
    </source>
</evidence>
<gene>
    <name evidence="1" type="ORF">LY28_02927</name>
</gene>
<sequence length="132" mass="15286">MKEKNSNLIFDNSVVPLSTIPFHKDVRCIKRYFPENFPVHLAIHKISEACNVEEYTSLHSHDVHELNIFIADESGLEYLVRLGDEEYIVKSNKSIWIPRGLKHSTNVIRGSGYYIAIRLNEIPEEFDQMLGL</sequence>
<dbReference type="Gene3D" id="2.60.120.10">
    <property type="entry name" value="Jelly Rolls"/>
    <property type="match status" value="1"/>
</dbReference>
<dbReference type="RefSeq" id="WP_110462914.1">
    <property type="nucleotide sequence ID" value="NZ_QKMR01000019.1"/>
</dbReference>
<dbReference type="OrthoDB" id="9803573at2"/>
<dbReference type="AlphaFoldDB" id="A0A318XJ81"/>
<evidence type="ECO:0000313" key="1">
    <source>
        <dbReference type="EMBL" id="PYG86586.1"/>
    </source>
</evidence>
<dbReference type="EMBL" id="QKMR01000019">
    <property type="protein sequence ID" value="PYG86586.1"/>
    <property type="molecule type" value="Genomic_DNA"/>
</dbReference>
<accession>A0A318XJ81</accession>
<evidence type="ECO:0008006" key="3">
    <source>
        <dbReference type="Google" id="ProtNLM"/>
    </source>
</evidence>
<name>A0A318XJ81_9FIRM</name>